<keyword evidence="4" id="KW-0560">Oxidoreductase</keyword>
<accession>A0A0A1TPN8</accession>
<proteinExistence type="inferred from homology"/>
<dbReference type="InterPro" id="IPR002938">
    <property type="entry name" value="FAD-bd"/>
</dbReference>
<sequence>MSIPEECTVLVIGGGPAGSYAASVLAREGVDTVVLEAETFPRYHIGESLLPSFRYFLKFIDLDEKFDQHGFLQKHGASFKFNSLPPGYTNFVAAGGAGNYSWNVIRSEADQLLFEHAGKSGAKVFDGVKVTAVGFEPAANAGDLGRPVSASWKRNVDGECGTVRYKYLIDASGRSGMISTKYLKNRKYNQGLKSVASWGYWESAGSYGPTPGDPISEAIQDGSGWAWFIPLHDGSVSVGIIIKQELLAQKKQASGTANSREFYLNTLKQTSVICKLLETAHMRSDDIKTASDWSYRASDYASPYLRIAGDAGCFIDPFFSSGVHLAMNSALSAATTICASLRGHCSEDDAVAWHSRKVAEAYTRFLMVVSGSLEQVYAREVPILNEVDEPGFDTAFEHFKPIIQGTIDAGGKLSATDVSQSIEFCTSVIEKIESGCLAGLGPGENAPGGERGCITTLSPSQHCDETMMKIVRLNRVLDLDTFAVDVIHGMAPNMQRGNLGLAIVSQAG</sequence>
<dbReference type="Gene3D" id="3.50.50.60">
    <property type="entry name" value="FAD/NAD(P)-binding domain"/>
    <property type="match status" value="1"/>
</dbReference>
<feature type="domain" description="FAD-binding" evidence="5">
    <location>
        <begin position="6"/>
        <end position="348"/>
    </location>
</feature>
<keyword evidence="3" id="KW-0274">FAD</keyword>
<evidence type="ECO:0000256" key="2">
    <source>
        <dbReference type="ARBA" id="ARBA00022630"/>
    </source>
</evidence>
<dbReference type="InterPro" id="IPR050816">
    <property type="entry name" value="Flavin-dep_Halogenase_NPB"/>
</dbReference>
<evidence type="ECO:0000256" key="1">
    <source>
        <dbReference type="ARBA" id="ARBA00005706"/>
    </source>
</evidence>
<dbReference type="HOGENOM" id="CLU_024648_4_2_1"/>
<dbReference type="OrthoDB" id="3340390at2759"/>
<name>A0A0A1TPN8_9HYPO</name>
<dbReference type="EMBL" id="CDHN01000005">
    <property type="protein sequence ID" value="CEJ93503.1"/>
    <property type="molecule type" value="Genomic_DNA"/>
</dbReference>
<protein>
    <recommendedName>
        <fullName evidence="5">FAD-binding domain-containing protein</fullName>
    </recommendedName>
</protein>
<dbReference type="AlphaFoldDB" id="A0A0A1TPN8"/>
<evidence type="ECO:0000259" key="5">
    <source>
        <dbReference type="Pfam" id="PF01494"/>
    </source>
</evidence>
<dbReference type="GO" id="GO:0071949">
    <property type="term" value="F:FAD binding"/>
    <property type="evidence" value="ECO:0007669"/>
    <property type="project" value="InterPro"/>
</dbReference>
<gene>
    <name evidence="6" type="ORF">VHEMI09085</name>
</gene>
<keyword evidence="2" id="KW-0285">Flavoprotein</keyword>
<dbReference type="Pfam" id="PF01494">
    <property type="entry name" value="FAD_binding_3"/>
    <property type="match status" value="1"/>
</dbReference>
<dbReference type="PRINTS" id="PR00420">
    <property type="entry name" value="RNGMNOXGNASE"/>
</dbReference>
<evidence type="ECO:0000313" key="7">
    <source>
        <dbReference type="Proteomes" id="UP000039046"/>
    </source>
</evidence>
<organism evidence="6 7">
    <name type="scientific">[Torrubiella] hemipterigena</name>
    <dbReference type="NCBI Taxonomy" id="1531966"/>
    <lineage>
        <taxon>Eukaryota</taxon>
        <taxon>Fungi</taxon>
        <taxon>Dikarya</taxon>
        <taxon>Ascomycota</taxon>
        <taxon>Pezizomycotina</taxon>
        <taxon>Sordariomycetes</taxon>
        <taxon>Hypocreomycetidae</taxon>
        <taxon>Hypocreales</taxon>
        <taxon>Clavicipitaceae</taxon>
        <taxon>Clavicipitaceae incertae sedis</taxon>
        <taxon>'Torrubiella' clade</taxon>
    </lineage>
</organism>
<dbReference type="PANTHER" id="PTHR43747:SF5">
    <property type="entry name" value="FAD-BINDING DOMAIN-CONTAINING PROTEIN"/>
    <property type="match status" value="1"/>
</dbReference>
<comment type="similarity">
    <text evidence="1">Belongs to the flavin-dependent halogenase family.</text>
</comment>
<dbReference type="PANTHER" id="PTHR43747">
    <property type="entry name" value="FAD-BINDING PROTEIN"/>
    <property type="match status" value="1"/>
</dbReference>
<dbReference type="SUPFAM" id="SSF51905">
    <property type="entry name" value="FAD/NAD(P)-binding domain"/>
    <property type="match status" value="1"/>
</dbReference>
<evidence type="ECO:0000313" key="6">
    <source>
        <dbReference type="EMBL" id="CEJ93503.1"/>
    </source>
</evidence>
<dbReference type="InterPro" id="IPR036188">
    <property type="entry name" value="FAD/NAD-bd_sf"/>
</dbReference>
<reference evidence="6 7" key="1">
    <citation type="journal article" date="2015" name="Genome Announc.">
        <title>Draft Genome Sequence and Gene Annotation of the Entomopathogenic Fungus Verticillium hemipterigenum.</title>
        <authorList>
            <person name="Horn F."/>
            <person name="Habel A."/>
            <person name="Scharf D.H."/>
            <person name="Dworschak J."/>
            <person name="Brakhage A.A."/>
            <person name="Guthke R."/>
            <person name="Hertweck C."/>
            <person name="Linde J."/>
        </authorList>
    </citation>
    <scope>NUCLEOTIDE SEQUENCE [LARGE SCALE GENOMIC DNA]</scope>
</reference>
<evidence type="ECO:0000256" key="4">
    <source>
        <dbReference type="ARBA" id="ARBA00023002"/>
    </source>
</evidence>
<dbReference type="Proteomes" id="UP000039046">
    <property type="component" value="Unassembled WGS sequence"/>
</dbReference>
<evidence type="ECO:0000256" key="3">
    <source>
        <dbReference type="ARBA" id="ARBA00022827"/>
    </source>
</evidence>
<keyword evidence="7" id="KW-1185">Reference proteome</keyword>
<dbReference type="GO" id="GO:0016491">
    <property type="term" value="F:oxidoreductase activity"/>
    <property type="evidence" value="ECO:0007669"/>
    <property type="project" value="UniProtKB-KW"/>
</dbReference>